<feature type="domain" description="Glycosyl transferase family 1" evidence="1">
    <location>
        <begin position="179"/>
        <end position="339"/>
    </location>
</feature>
<comment type="caution">
    <text evidence="3">The sequence shown here is derived from an EMBL/GenBank/DDBJ whole genome shotgun (WGS) entry which is preliminary data.</text>
</comment>
<dbReference type="CDD" id="cd03820">
    <property type="entry name" value="GT4_AmsD-like"/>
    <property type="match status" value="1"/>
</dbReference>
<dbReference type="EMBL" id="NSKE01000006">
    <property type="protein sequence ID" value="PAU94031.1"/>
    <property type="molecule type" value="Genomic_DNA"/>
</dbReference>
<proteinExistence type="predicted"/>
<name>A0A2A2G8V4_9BACT</name>
<dbReference type="Proteomes" id="UP000218831">
    <property type="component" value="Unassembled WGS sequence"/>
</dbReference>
<keyword evidence="3" id="KW-0808">Transferase</keyword>
<dbReference type="AlphaFoldDB" id="A0A2A2G8V4"/>
<keyword evidence="3" id="KW-0328">Glycosyltransferase</keyword>
<evidence type="ECO:0000259" key="2">
    <source>
        <dbReference type="Pfam" id="PF13439"/>
    </source>
</evidence>
<dbReference type="OrthoDB" id="9811239at2"/>
<evidence type="ECO:0000313" key="4">
    <source>
        <dbReference type="Proteomes" id="UP000218831"/>
    </source>
</evidence>
<evidence type="ECO:0000313" key="3">
    <source>
        <dbReference type="EMBL" id="PAU94031.1"/>
    </source>
</evidence>
<keyword evidence="4" id="KW-1185">Reference proteome</keyword>
<feature type="domain" description="Glycosyltransferase subfamily 4-like N-terminal" evidence="2">
    <location>
        <begin position="14"/>
        <end position="170"/>
    </location>
</feature>
<reference evidence="3 4" key="1">
    <citation type="submission" date="2017-08" db="EMBL/GenBank/DDBJ databases">
        <title>Aliifodinibius alkalisoli sp. nov., isolated from saline alkaline soil.</title>
        <authorList>
            <person name="Liu D."/>
            <person name="Zhang G."/>
        </authorList>
    </citation>
    <scope>NUCLEOTIDE SEQUENCE [LARGE SCALE GENOMIC DNA]</scope>
    <source>
        <strain evidence="3 4">WN023</strain>
    </source>
</reference>
<gene>
    <name evidence="3" type="ORF">CK503_10225</name>
</gene>
<dbReference type="RefSeq" id="WP_095606707.1">
    <property type="nucleotide sequence ID" value="NZ_NSKE01000006.1"/>
</dbReference>
<dbReference type="InterPro" id="IPR028098">
    <property type="entry name" value="Glyco_trans_4-like_N"/>
</dbReference>
<dbReference type="PANTHER" id="PTHR12526">
    <property type="entry name" value="GLYCOSYLTRANSFERASE"/>
    <property type="match status" value="1"/>
</dbReference>
<organism evidence="3 4">
    <name type="scientific">Fodinibius salipaludis</name>
    <dbReference type="NCBI Taxonomy" id="2032627"/>
    <lineage>
        <taxon>Bacteria</taxon>
        <taxon>Pseudomonadati</taxon>
        <taxon>Balneolota</taxon>
        <taxon>Balneolia</taxon>
        <taxon>Balneolales</taxon>
        <taxon>Balneolaceae</taxon>
        <taxon>Fodinibius</taxon>
    </lineage>
</organism>
<dbReference type="GO" id="GO:0016757">
    <property type="term" value="F:glycosyltransferase activity"/>
    <property type="evidence" value="ECO:0007669"/>
    <property type="project" value="UniProtKB-KW"/>
</dbReference>
<evidence type="ECO:0000259" key="1">
    <source>
        <dbReference type="Pfam" id="PF00534"/>
    </source>
</evidence>
<dbReference type="SUPFAM" id="SSF53756">
    <property type="entry name" value="UDP-Glycosyltransferase/glycogen phosphorylase"/>
    <property type="match status" value="1"/>
</dbReference>
<accession>A0A2A2G8V4</accession>
<protein>
    <submittedName>
        <fullName evidence="3">Galactosyltransferase</fullName>
    </submittedName>
</protein>
<sequence>MNRIGLIIPSLQSGGMERVMAELAKYFVEKRGVEVHLILYGKSRPIFFSIPENIIIHRPSFVFTDDRRFINTLKTLYFLRRRIKNIQPETILSFGEYWNNFVLLALLGVDIPIFISDRCKPDKSLGKIQDVLRKWLYPRANGVIAQTSRAKEIYADQHLNKNIRVIGNPIYQVSSNGESTQKENIVLTVGRLIKTKHQDRLIKMFKEISPEGWKLVIVGGDALKQKGMKRLKKLVRKLDMKEVVEFTGTVSDIEPYYKKSKIFAFTSSSEGFPNVVGEAMSAGLPVISYDCVAGPSDLIDDGKNGYLIPLYNDLKYCEKLKLLINNPELRKRMGDISRKKIQKFQIATIAEKFYSFITDAQNIKE</sequence>
<dbReference type="Pfam" id="PF00534">
    <property type="entry name" value="Glycos_transf_1"/>
    <property type="match status" value="1"/>
</dbReference>
<dbReference type="InterPro" id="IPR001296">
    <property type="entry name" value="Glyco_trans_1"/>
</dbReference>
<dbReference type="Pfam" id="PF13439">
    <property type="entry name" value="Glyco_transf_4"/>
    <property type="match status" value="1"/>
</dbReference>
<dbReference type="Gene3D" id="3.40.50.2000">
    <property type="entry name" value="Glycogen Phosphorylase B"/>
    <property type="match status" value="2"/>
</dbReference>